<evidence type="ECO:0000256" key="1">
    <source>
        <dbReference type="SAM" id="SignalP"/>
    </source>
</evidence>
<evidence type="ECO:0000313" key="3">
    <source>
        <dbReference type="Proteomes" id="UP001176517"/>
    </source>
</evidence>
<dbReference type="Proteomes" id="UP001176517">
    <property type="component" value="Unassembled WGS sequence"/>
</dbReference>
<reference evidence="2" key="1">
    <citation type="journal article" date="2023" name="PhytoFront">
        <title>Draft Genome Resources of Seven Strains of Tilletia horrida, Causal Agent of Kernel Smut of Rice.</title>
        <authorList>
            <person name="Khanal S."/>
            <person name="Antony Babu S."/>
            <person name="Zhou X.G."/>
        </authorList>
    </citation>
    <scope>NUCLEOTIDE SEQUENCE</scope>
    <source>
        <strain evidence="2">TX6</strain>
    </source>
</reference>
<accession>A0AAN6GRZ3</accession>
<keyword evidence="1" id="KW-0732">Signal</keyword>
<name>A0AAN6GRZ3_9BASI</name>
<evidence type="ECO:0000313" key="2">
    <source>
        <dbReference type="EMBL" id="KAK0547951.1"/>
    </source>
</evidence>
<sequence length="426" mass="45421">MLMSFRVKTWVARLTVAAILVQMSALVTANPTDAVLSQDSLAVRAGTGAPNSNCNVNSDCASGTCLDTTDFRTCDRLRPDGSVVECTDYQYGYGSSYCRGFDLGHKCANQGECRNGLCKRGTCVKTKVGQACKDDLGCSGSQVCTDGKCFAPAAGSLYPGEDCKVGSSCKSGRCTTQLEEDSYAPYFLNFRLKCDYFALNQTGCRTFTDCRTGLCQNGACKLGADGDRCVFNSQCVNVCGTNGVCFTPNPKKLLSPDQPCKNGTDCLSGACYQTQGGDFPFTRPDFTNPGHNYTYYYDGRCGGSLFNGKCRVSNDCAQGTCKSGVCKGAALGAKCTQDKACQSLTCIPPNNGTCVISQSIAPCSSNSDCFSNDCSNSSCYWYQRICPEPHCQALGEGKQCRVTGDCNASYYACIDGTCQNKYGPGR</sequence>
<organism evidence="2 3">
    <name type="scientific">Tilletia horrida</name>
    <dbReference type="NCBI Taxonomy" id="155126"/>
    <lineage>
        <taxon>Eukaryota</taxon>
        <taxon>Fungi</taxon>
        <taxon>Dikarya</taxon>
        <taxon>Basidiomycota</taxon>
        <taxon>Ustilaginomycotina</taxon>
        <taxon>Exobasidiomycetes</taxon>
        <taxon>Tilletiales</taxon>
        <taxon>Tilletiaceae</taxon>
        <taxon>Tilletia</taxon>
    </lineage>
</organism>
<feature type="signal peptide" evidence="1">
    <location>
        <begin position="1"/>
        <end position="29"/>
    </location>
</feature>
<comment type="caution">
    <text evidence="2">The sequence shown here is derived from an EMBL/GenBank/DDBJ whole genome shotgun (WGS) entry which is preliminary data.</text>
</comment>
<dbReference type="AlphaFoldDB" id="A0AAN6GRZ3"/>
<gene>
    <name evidence="2" type="ORF">OC846_004673</name>
</gene>
<evidence type="ECO:0008006" key="4">
    <source>
        <dbReference type="Google" id="ProtNLM"/>
    </source>
</evidence>
<proteinExistence type="predicted"/>
<feature type="chain" id="PRO_5042939530" description="Dickkopf N-terminal cysteine-rich domain-containing protein" evidence="1">
    <location>
        <begin position="30"/>
        <end position="426"/>
    </location>
</feature>
<dbReference type="EMBL" id="JAPDMZ010000148">
    <property type="protein sequence ID" value="KAK0547951.1"/>
    <property type="molecule type" value="Genomic_DNA"/>
</dbReference>
<keyword evidence="3" id="KW-1185">Reference proteome</keyword>
<protein>
    <recommendedName>
        <fullName evidence="4">Dickkopf N-terminal cysteine-rich domain-containing protein</fullName>
    </recommendedName>
</protein>